<dbReference type="InterPro" id="IPR054831">
    <property type="entry name" value="UPF0122_fam_protein"/>
</dbReference>
<feature type="non-terminal residue" evidence="3">
    <location>
        <position position="1"/>
    </location>
</feature>
<sequence length="105" mass="13031">KMETLEKKEILNQLFDFYKPLLTEKQIHYFDLYYHEDYSLQEISELNHVSRNAVFDQLKKVEEHLFSYEEKLKLYYLQTEREKLIEKILKTNDLKLLEQLRKLDE</sequence>
<dbReference type="PANTHER" id="PTHR40083:SF1">
    <property type="entry name" value="UPF0122 PROTEIN YLXM"/>
    <property type="match status" value="1"/>
</dbReference>
<proteinExistence type="inferred from homology"/>
<dbReference type="HAMAP" id="MF_00245">
    <property type="entry name" value="UPF0122"/>
    <property type="match status" value="1"/>
</dbReference>
<dbReference type="Gene3D" id="1.10.10.10">
    <property type="entry name" value="Winged helix-like DNA-binding domain superfamily/Winged helix DNA-binding domain"/>
    <property type="match status" value="1"/>
</dbReference>
<dbReference type="EMBL" id="JASCXW010000003">
    <property type="protein sequence ID" value="MDI6452248.1"/>
    <property type="molecule type" value="Genomic_DNA"/>
</dbReference>
<dbReference type="InterPro" id="IPR013324">
    <property type="entry name" value="RNA_pol_sigma_r3/r4-like"/>
</dbReference>
<dbReference type="InterPro" id="IPR007394">
    <property type="entry name" value="UPF0122"/>
</dbReference>
<accession>A0AAW6UBC7</accession>
<gene>
    <name evidence="3" type="ORF">QJ521_01620</name>
</gene>
<comment type="similarity">
    <text evidence="1">Belongs to the UPF0122 family.</text>
</comment>
<evidence type="ECO:0000256" key="2">
    <source>
        <dbReference type="ARBA" id="ARBA00024764"/>
    </source>
</evidence>
<keyword evidence="4" id="KW-1185">Reference proteome</keyword>
<dbReference type="PANTHER" id="PTHR40083">
    <property type="entry name" value="UPF0122 PROTEIN CBO2450/CLC_2298"/>
    <property type="match status" value="1"/>
</dbReference>
<dbReference type="InterPro" id="IPR036388">
    <property type="entry name" value="WH-like_DNA-bd_sf"/>
</dbReference>
<protein>
    <submittedName>
        <fullName evidence="3">Uncharacterized protein</fullName>
    </submittedName>
</protein>
<evidence type="ECO:0000313" key="4">
    <source>
        <dbReference type="Proteomes" id="UP001431532"/>
    </source>
</evidence>
<dbReference type="Proteomes" id="UP001431532">
    <property type="component" value="Unassembled WGS sequence"/>
</dbReference>
<comment type="caution">
    <text evidence="3">The sequence shown here is derived from an EMBL/GenBank/DDBJ whole genome shotgun (WGS) entry which is preliminary data.</text>
</comment>
<dbReference type="NCBIfam" id="NF045758">
    <property type="entry name" value="YlxM"/>
    <property type="match status" value="1"/>
</dbReference>
<dbReference type="Pfam" id="PF04297">
    <property type="entry name" value="UPF0122"/>
    <property type="match status" value="1"/>
</dbReference>
<comment type="function">
    <text evidence="2">Might take part in the signal recognition particle (SRP) pathway. This is inferred from the conservation of its genetic proximity to ftsY/ffh. May be a regulatory protein.</text>
</comment>
<reference evidence="3" key="1">
    <citation type="submission" date="2023-05" db="EMBL/GenBank/DDBJ databases">
        <title>Mariniplasma microaerophilum sp. nov., a novel anaerobic mollicute isolated from terrestrial mud volcano, Taman Peninsula, Russia.</title>
        <authorList>
            <person name="Khomyakova M.A."/>
            <person name="Merkel A.Y."/>
            <person name="Slobodkin A.I."/>
        </authorList>
    </citation>
    <scope>NUCLEOTIDE SEQUENCE</scope>
    <source>
        <strain evidence="3">M4Ah</strain>
    </source>
</reference>
<dbReference type="RefSeq" id="WP_282838663.1">
    <property type="nucleotide sequence ID" value="NZ_JASCXW010000003.1"/>
</dbReference>
<evidence type="ECO:0000256" key="1">
    <source>
        <dbReference type="ARBA" id="ARBA00008720"/>
    </source>
</evidence>
<evidence type="ECO:0000313" key="3">
    <source>
        <dbReference type="EMBL" id="MDI6452248.1"/>
    </source>
</evidence>
<name>A0AAW6UBC7_9MOLU</name>
<dbReference type="AlphaFoldDB" id="A0AAW6UBC7"/>
<organism evidence="3 4">
    <name type="scientific">Peloplasma aerotolerans</name>
    <dbReference type="NCBI Taxonomy" id="3044389"/>
    <lineage>
        <taxon>Bacteria</taxon>
        <taxon>Bacillati</taxon>
        <taxon>Mycoplasmatota</taxon>
        <taxon>Mollicutes</taxon>
        <taxon>Acholeplasmatales</taxon>
        <taxon>Acholeplasmataceae</taxon>
        <taxon>Peloplasma</taxon>
    </lineage>
</organism>
<dbReference type="SUPFAM" id="SSF88659">
    <property type="entry name" value="Sigma3 and sigma4 domains of RNA polymerase sigma factors"/>
    <property type="match status" value="1"/>
</dbReference>